<dbReference type="PANTHER" id="PTHR44846:SF1">
    <property type="entry name" value="MANNOSYL-D-GLYCERATE TRANSPORT_METABOLISM SYSTEM REPRESSOR MNGR-RELATED"/>
    <property type="match status" value="1"/>
</dbReference>
<name>A0A5C8CL54_9SPIR</name>
<dbReference type="InterPro" id="IPR011663">
    <property type="entry name" value="UTRA"/>
</dbReference>
<dbReference type="Proteomes" id="UP000325116">
    <property type="component" value="Unassembled WGS sequence"/>
</dbReference>
<dbReference type="Pfam" id="PF07702">
    <property type="entry name" value="UTRA"/>
    <property type="match status" value="1"/>
</dbReference>
<reference evidence="2 3" key="1">
    <citation type="journal article" date="1992" name="Lakartidningen">
        <title>[Penicillin V and not amoxicillin is the first choice preparation in acute otitis].</title>
        <authorList>
            <person name="Kamme C."/>
            <person name="Lundgren K."/>
            <person name="Prellner K."/>
        </authorList>
    </citation>
    <scope>NUCLEOTIDE SEQUENCE [LARGE SCALE GENOMIC DNA]</scope>
    <source>
        <strain evidence="2 3">W1</strain>
    </source>
</reference>
<dbReference type="EMBL" id="SAXT01000001">
    <property type="protein sequence ID" value="TXJ13636.1"/>
    <property type="molecule type" value="Genomic_DNA"/>
</dbReference>
<dbReference type="RefSeq" id="WP_147757764.1">
    <property type="nucleotide sequence ID" value="NZ_SAXT01000001.1"/>
</dbReference>
<dbReference type="SUPFAM" id="SSF64288">
    <property type="entry name" value="Chorismate lyase-like"/>
    <property type="match status" value="1"/>
</dbReference>
<dbReference type="InterPro" id="IPR028978">
    <property type="entry name" value="Chorismate_lyase_/UTRA_dom_sf"/>
</dbReference>
<protein>
    <submittedName>
        <fullName evidence="2">UTRA domain-containing protein</fullName>
    </submittedName>
</protein>
<dbReference type="AlphaFoldDB" id="A0A5C8CL54"/>
<dbReference type="PANTHER" id="PTHR44846">
    <property type="entry name" value="MANNOSYL-D-GLYCERATE TRANSPORT/METABOLISM SYSTEM REPRESSOR MNGR-RELATED"/>
    <property type="match status" value="1"/>
</dbReference>
<dbReference type="InterPro" id="IPR050679">
    <property type="entry name" value="Bact_HTH_transcr_reg"/>
</dbReference>
<evidence type="ECO:0000313" key="2">
    <source>
        <dbReference type="EMBL" id="TXJ13636.1"/>
    </source>
</evidence>
<dbReference type="SMART" id="SM00866">
    <property type="entry name" value="UTRA"/>
    <property type="match status" value="1"/>
</dbReference>
<sequence>MKPSRKVLKSKIVTCFKKISNELEIPINSKVYELKRIYYADGNPLCLTTANLPYKYFNGIEKYDFFNNSLYNIIENKYNYKITRSCLNIEAVNADEYISKYIHIKKGDPLLFFRSVTFRELKNNEFTIEYFETYYLTNNICYTLEQFR</sequence>
<dbReference type="GO" id="GO:0045892">
    <property type="term" value="P:negative regulation of DNA-templated transcription"/>
    <property type="evidence" value="ECO:0007669"/>
    <property type="project" value="TreeGrafter"/>
</dbReference>
<gene>
    <name evidence="2" type="ORF">EPJ80_02550</name>
</gene>
<accession>A0A5C8CL54</accession>
<proteinExistence type="predicted"/>
<dbReference type="Gene3D" id="3.40.1410.10">
    <property type="entry name" value="Chorismate lyase-like"/>
    <property type="match status" value="1"/>
</dbReference>
<evidence type="ECO:0000313" key="3">
    <source>
        <dbReference type="Proteomes" id="UP000325116"/>
    </source>
</evidence>
<organism evidence="2 3">
    <name type="scientific">Brachyspira aalborgi</name>
    <dbReference type="NCBI Taxonomy" id="29522"/>
    <lineage>
        <taxon>Bacteria</taxon>
        <taxon>Pseudomonadati</taxon>
        <taxon>Spirochaetota</taxon>
        <taxon>Spirochaetia</taxon>
        <taxon>Brachyspirales</taxon>
        <taxon>Brachyspiraceae</taxon>
        <taxon>Brachyspira</taxon>
    </lineage>
</organism>
<evidence type="ECO:0000259" key="1">
    <source>
        <dbReference type="SMART" id="SM00866"/>
    </source>
</evidence>
<comment type="caution">
    <text evidence="2">The sequence shown here is derived from an EMBL/GenBank/DDBJ whole genome shotgun (WGS) entry which is preliminary data.</text>
</comment>
<feature type="domain" description="UbiC transcription regulator-associated" evidence="1">
    <location>
        <begin position="3"/>
        <end position="141"/>
    </location>
</feature>
<dbReference type="GO" id="GO:0003677">
    <property type="term" value="F:DNA binding"/>
    <property type="evidence" value="ECO:0007669"/>
    <property type="project" value="InterPro"/>
</dbReference>